<protein>
    <submittedName>
        <fullName evidence="3">Type II toxin-antitoxin system RelE/ParE family toxin</fullName>
    </submittedName>
</protein>
<dbReference type="Proteomes" id="UP001480955">
    <property type="component" value="Unassembled WGS sequence"/>
</dbReference>
<gene>
    <name evidence="3" type="ORF">ABS772_09000</name>
</gene>
<comment type="caution">
    <text evidence="3">The sequence shown here is derived from an EMBL/GenBank/DDBJ whole genome shotgun (WGS) entry which is preliminary data.</text>
</comment>
<dbReference type="RefSeq" id="WP_350393876.1">
    <property type="nucleotide sequence ID" value="NZ_JBELQE010000052.1"/>
</dbReference>
<dbReference type="EMBL" id="JBELQE010000052">
    <property type="protein sequence ID" value="MER2250046.1"/>
    <property type="molecule type" value="Genomic_DNA"/>
</dbReference>
<keyword evidence="4" id="KW-1185">Reference proteome</keyword>
<sequence>MRLRYTPDAAAELDAVLAYIAERSPQGARRVQRRIRTVTDLLLEHPRSGRPTSLPRMRRIVATPYPYRSSTKRARTTSSSSVSGTPPVIRHPCPTCPETRRRNRKKAAPGFSPGAAVTSPPPRPPWSPASPPPSSATAPRPPSRRP</sequence>
<evidence type="ECO:0000256" key="1">
    <source>
        <dbReference type="ARBA" id="ARBA00022649"/>
    </source>
</evidence>
<accession>A0ABV1QL27</accession>
<feature type="region of interest" description="Disordered" evidence="2">
    <location>
        <begin position="44"/>
        <end position="146"/>
    </location>
</feature>
<feature type="compositionally biased region" description="Pro residues" evidence="2">
    <location>
        <begin position="119"/>
        <end position="134"/>
    </location>
</feature>
<evidence type="ECO:0000313" key="4">
    <source>
        <dbReference type="Proteomes" id="UP001480955"/>
    </source>
</evidence>
<dbReference type="InterPro" id="IPR007712">
    <property type="entry name" value="RelE/ParE_toxin"/>
</dbReference>
<dbReference type="Pfam" id="PF05016">
    <property type="entry name" value="ParE_toxin"/>
    <property type="match status" value="1"/>
</dbReference>
<proteinExistence type="predicted"/>
<dbReference type="Gene3D" id="3.30.2310.20">
    <property type="entry name" value="RelE-like"/>
    <property type="match status" value="1"/>
</dbReference>
<keyword evidence="1" id="KW-1277">Toxin-antitoxin system</keyword>
<organism evidence="3 4">
    <name type="scientific">Methylorubrum podarium</name>
    <dbReference type="NCBI Taxonomy" id="200476"/>
    <lineage>
        <taxon>Bacteria</taxon>
        <taxon>Pseudomonadati</taxon>
        <taxon>Pseudomonadota</taxon>
        <taxon>Alphaproteobacteria</taxon>
        <taxon>Hyphomicrobiales</taxon>
        <taxon>Methylobacteriaceae</taxon>
        <taxon>Methylorubrum</taxon>
    </lineage>
</organism>
<reference evidence="3 4" key="1">
    <citation type="submission" date="2024-06" db="EMBL/GenBank/DDBJ databases">
        <authorList>
            <person name="Campbell A.G."/>
        </authorList>
    </citation>
    <scope>NUCLEOTIDE SEQUENCE [LARGE SCALE GENOMIC DNA]</scope>
    <source>
        <strain evidence="3 4">EM12</strain>
    </source>
</reference>
<evidence type="ECO:0000256" key="2">
    <source>
        <dbReference type="SAM" id="MobiDB-lite"/>
    </source>
</evidence>
<evidence type="ECO:0000313" key="3">
    <source>
        <dbReference type="EMBL" id="MER2250046.1"/>
    </source>
</evidence>
<name>A0ABV1QL27_9HYPH</name>
<dbReference type="InterPro" id="IPR035093">
    <property type="entry name" value="RelE/ParE_toxin_dom_sf"/>
</dbReference>